<dbReference type="EMBL" id="CP053892">
    <property type="protein sequence ID" value="QKG22224.1"/>
    <property type="molecule type" value="Genomic_DNA"/>
</dbReference>
<evidence type="ECO:0000256" key="7">
    <source>
        <dbReference type="ARBA" id="ARBA00023136"/>
    </source>
</evidence>
<organism evidence="10 11">
    <name type="scientific">Actinomadura verrucosospora</name>
    <dbReference type="NCBI Taxonomy" id="46165"/>
    <lineage>
        <taxon>Bacteria</taxon>
        <taxon>Bacillati</taxon>
        <taxon>Actinomycetota</taxon>
        <taxon>Actinomycetes</taxon>
        <taxon>Streptosporangiales</taxon>
        <taxon>Thermomonosporaceae</taxon>
        <taxon>Actinomadura</taxon>
    </lineage>
</organism>
<gene>
    <name evidence="10" type="ORF">ACTIVE_3862</name>
</gene>
<name>A0A7D3ZZM1_ACTVE</name>
<comment type="subcellular location">
    <subcellularLocation>
        <location evidence="1">Cell membrane</location>
        <topology evidence="1">Multi-pass membrane protein</topology>
    </subcellularLocation>
</comment>
<dbReference type="InterPro" id="IPR050297">
    <property type="entry name" value="LipidA_mod_glycosyltrf_83"/>
</dbReference>
<feature type="region of interest" description="Disordered" evidence="8">
    <location>
        <begin position="1"/>
        <end position="104"/>
    </location>
</feature>
<dbReference type="PANTHER" id="PTHR33908">
    <property type="entry name" value="MANNOSYLTRANSFERASE YKCB-RELATED"/>
    <property type="match status" value="1"/>
</dbReference>
<keyword evidence="11" id="KW-1185">Reference proteome</keyword>
<dbReference type="GO" id="GO:0009103">
    <property type="term" value="P:lipopolysaccharide biosynthetic process"/>
    <property type="evidence" value="ECO:0007669"/>
    <property type="project" value="UniProtKB-ARBA"/>
</dbReference>
<sequence length="612" mass="66006">MAVESPRGAELRGAAADADTAETTEVTAEVGATAAGVAAGTAPARDTPGGRDPDTGSPDPAETLSGTAGKTGAAETADGGAHEGGPSGEDGGGATAAAPDAAPRGPLGHRITLWIGARANGTWARMRRHPIFTVIIATAALLRVVAMVGYQPAMFFNDSFDYLHVAMGLYPHPLRPDGYSFLLWALKPFHSFALVAAVQHLMGLSMGVMIYALLRRKFGLPGWGAALATVPVLFDAYQIQLEHLVLSDTTFTFLVMCAVTLLLWHDRPSWKIALAVGLIIGFSWLTRSVGAPVLLGVLVFMLIRRMGWRTMVITAAACALPVLSYMTWYKVDSGKFAITESNGIFLYARVYKFADCHKMHGLPVSEYPLCTEPVNRLPNSQDGIWNAASPFNRFPGTRFSPENNKLGNDFAKRAILGQPGPYLKVVAHDFFRVFRWDRTVFPDKATYSQYEFGKKSNALPDWRMDADSTASGEARAYEHGDARTHVIEPFGGVMRGYQDVFYLRGTMLGGVLLLGLGGMVALWRRFGGEALLPWTLATGLLLAPAATAEFDYRYVLPAVPLAALAAGMAFTPEVRHRLDGWWRRLRGRPGPGGALDVPSEPVGRKVPEVTAG</sequence>
<feature type="transmembrane region" description="Helical" evidence="9">
    <location>
        <begin position="244"/>
        <end position="264"/>
    </location>
</feature>
<feature type="compositionally biased region" description="Basic and acidic residues" evidence="8">
    <location>
        <begin position="602"/>
        <end position="612"/>
    </location>
</feature>
<feature type="region of interest" description="Disordered" evidence="8">
    <location>
        <begin position="592"/>
        <end position="612"/>
    </location>
</feature>
<evidence type="ECO:0000256" key="2">
    <source>
        <dbReference type="ARBA" id="ARBA00022475"/>
    </source>
</evidence>
<feature type="compositionally biased region" description="Gly residues" evidence="8">
    <location>
        <begin position="82"/>
        <end position="94"/>
    </location>
</feature>
<evidence type="ECO:0000256" key="1">
    <source>
        <dbReference type="ARBA" id="ARBA00004651"/>
    </source>
</evidence>
<feature type="transmembrane region" description="Helical" evidence="9">
    <location>
        <begin position="270"/>
        <end position="303"/>
    </location>
</feature>
<feature type="compositionally biased region" description="Low complexity" evidence="8">
    <location>
        <begin position="66"/>
        <end position="79"/>
    </location>
</feature>
<evidence type="ECO:0000256" key="8">
    <source>
        <dbReference type="SAM" id="MobiDB-lite"/>
    </source>
</evidence>
<evidence type="ECO:0000256" key="9">
    <source>
        <dbReference type="SAM" id="Phobius"/>
    </source>
</evidence>
<evidence type="ECO:0000313" key="11">
    <source>
        <dbReference type="Proteomes" id="UP000501240"/>
    </source>
</evidence>
<keyword evidence="7 9" id="KW-0472">Membrane</keyword>
<accession>A0A7D3ZZM1</accession>
<evidence type="ECO:0000256" key="4">
    <source>
        <dbReference type="ARBA" id="ARBA00022679"/>
    </source>
</evidence>
<dbReference type="RefSeq" id="WP_246342963.1">
    <property type="nucleotide sequence ID" value="NZ_CP053892.1"/>
</dbReference>
<dbReference type="Proteomes" id="UP000501240">
    <property type="component" value="Chromosome"/>
</dbReference>
<feature type="transmembrane region" description="Helical" evidence="9">
    <location>
        <begin position="131"/>
        <end position="150"/>
    </location>
</feature>
<protein>
    <recommendedName>
        <fullName evidence="12">Glycosyltransferase RgtA/B/C/D-like domain-containing protein</fullName>
    </recommendedName>
</protein>
<dbReference type="PANTHER" id="PTHR33908:SF11">
    <property type="entry name" value="MEMBRANE PROTEIN"/>
    <property type="match status" value="1"/>
</dbReference>
<dbReference type="GO" id="GO:0005886">
    <property type="term" value="C:plasma membrane"/>
    <property type="evidence" value="ECO:0007669"/>
    <property type="project" value="UniProtKB-SubCell"/>
</dbReference>
<evidence type="ECO:0008006" key="12">
    <source>
        <dbReference type="Google" id="ProtNLM"/>
    </source>
</evidence>
<feature type="transmembrane region" description="Helical" evidence="9">
    <location>
        <begin position="189"/>
        <end position="214"/>
    </location>
</feature>
<dbReference type="AlphaFoldDB" id="A0A7D3ZZM1"/>
<feature type="compositionally biased region" description="Low complexity" evidence="8">
    <location>
        <begin position="14"/>
        <end position="42"/>
    </location>
</feature>
<keyword evidence="5 9" id="KW-0812">Transmembrane</keyword>
<evidence type="ECO:0000256" key="3">
    <source>
        <dbReference type="ARBA" id="ARBA00022676"/>
    </source>
</evidence>
<reference evidence="10 11" key="1">
    <citation type="submission" date="2020-05" db="EMBL/GenBank/DDBJ databases">
        <title>Actinomadura verrucosospora NRRL-B18236 (PFL_A860) Genome sequencing and assembly.</title>
        <authorList>
            <person name="Samborskyy M."/>
        </authorList>
    </citation>
    <scope>NUCLEOTIDE SEQUENCE [LARGE SCALE GENOMIC DNA]</scope>
    <source>
        <strain evidence="10 11">NRRL:B18236</strain>
    </source>
</reference>
<keyword evidence="2" id="KW-1003">Cell membrane</keyword>
<proteinExistence type="predicted"/>
<feature type="transmembrane region" description="Helical" evidence="9">
    <location>
        <begin position="310"/>
        <end position="328"/>
    </location>
</feature>
<evidence type="ECO:0000256" key="6">
    <source>
        <dbReference type="ARBA" id="ARBA00022989"/>
    </source>
</evidence>
<evidence type="ECO:0000313" key="10">
    <source>
        <dbReference type="EMBL" id="QKG22224.1"/>
    </source>
</evidence>
<keyword evidence="3" id="KW-0328">Glycosyltransferase</keyword>
<feature type="transmembrane region" description="Helical" evidence="9">
    <location>
        <begin position="501"/>
        <end position="523"/>
    </location>
</feature>
<dbReference type="GO" id="GO:0016763">
    <property type="term" value="F:pentosyltransferase activity"/>
    <property type="evidence" value="ECO:0007669"/>
    <property type="project" value="TreeGrafter"/>
</dbReference>
<keyword evidence="6 9" id="KW-1133">Transmembrane helix</keyword>
<keyword evidence="4" id="KW-0808">Transferase</keyword>
<evidence type="ECO:0000256" key="5">
    <source>
        <dbReference type="ARBA" id="ARBA00022692"/>
    </source>
</evidence>
<feature type="compositionally biased region" description="Low complexity" evidence="8">
    <location>
        <begin position="95"/>
        <end position="104"/>
    </location>
</feature>